<dbReference type="AlphaFoldDB" id="A0A178KBS6"/>
<reference evidence="2 3" key="1">
    <citation type="submission" date="2016-03" db="EMBL/GenBank/DDBJ databases">
        <title>Photobacterium proteolyticum sp. nov. a protease producing bacterium isolated from ocean sediments of Laizhou Bay.</title>
        <authorList>
            <person name="Li Y."/>
        </authorList>
    </citation>
    <scope>NUCLEOTIDE SEQUENCE [LARGE SCALE GENOMIC DNA]</scope>
    <source>
        <strain evidence="2 3">R-40508</strain>
    </source>
</reference>
<feature type="signal peptide" evidence="1">
    <location>
        <begin position="1"/>
        <end position="18"/>
    </location>
</feature>
<dbReference type="STRING" id="858640.A3K86_11295"/>
<protein>
    <submittedName>
        <fullName evidence="2">Uncharacterized protein</fullName>
    </submittedName>
</protein>
<evidence type="ECO:0000256" key="1">
    <source>
        <dbReference type="SAM" id="SignalP"/>
    </source>
</evidence>
<keyword evidence="1" id="KW-0732">Signal</keyword>
<feature type="chain" id="PRO_5008090243" evidence="1">
    <location>
        <begin position="19"/>
        <end position="87"/>
    </location>
</feature>
<comment type="caution">
    <text evidence="2">The sequence shown here is derived from an EMBL/GenBank/DDBJ whole genome shotgun (WGS) entry which is preliminary data.</text>
</comment>
<dbReference type="EMBL" id="LVHF01000025">
    <property type="protein sequence ID" value="OAN14164.1"/>
    <property type="molecule type" value="Genomic_DNA"/>
</dbReference>
<keyword evidence="3" id="KW-1185">Reference proteome</keyword>
<gene>
    <name evidence="2" type="ORF">A3K86_11295</name>
</gene>
<dbReference type="Proteomes" id="UP000078503">
    <property type="component" value="Unassembled WGS sequence"/>
</dbReference>
<organism evidence="2 3">
    <name type="scientific">Photobacterium jeanii</name>
    <dbReference type="NCBI Taxonomy" id="858640"/>
    <lineage>
        <taxon>Bacteria</taxon>
        <taxon>Pseudomonadati</taxon>
        <taxon>Pseudomonadota</taxon>
        <taxon>Gammaproteobacteria</taxon>
        <taxon>Vibrionales</taxon>
        <taxon>Vibrionaceae</taxon>
        <taxon>Photobacterium</taxon>
    </lineage>
</organism>
<evidence type="ECO:0000313" key="2">
    <source>
        <dbReference type="EMBL" id="OAN14164.1"/>
    </source>
</evidence>
<name>A0A178KBS6_9GAMM</name>
<sequence length="87" mass="9548">MKPYLLTAMVFVSSAAVAVPDYTNCTADNETELCQAYLAGVSHGKATATTVNAELDDSFRSRALEQRVGERYRKSVQDDKKVVQTTN</sequence>
<proteinExistence type="predicted"/>
<dbReference type="OrthoDB" id="5828077at2"/>
<dbReference type="RefSeq" id="WP_068331002.1">
    <property type="nucleotide sequence ID" value="NZ_LVHF01000025.1"/>
</dbReference>
<accession>A0A178KBS6</accession>
<evidence type="ECO:0000313" key="3">
    <source>
        <dbReference type="Proteomes" id="UP000078503"/>
    </source>
</evidence>